<reference evidence="7 8" key="1">
    <citation type="submission" date="2022-09" db="EMBL/GenBank/DDBJ databases">
        <authorList>
            <person name="Palmer J.M."/>
        </authorList>
    </citation>
    <scope>NUCLEOTIDE SEQUENCE [LARGE SCALE GENOMIC DNA]</scope>
    <source>
        <strain evidence="7 8">DSM 7382</strain>
    </source>
</reference>
<evidence type="ECO:0000256" key="3">
    <source>
        <dbReference type="ARBA" id="ARBA00023602"/>
    </source>
</evidence>
<dbReference type="GO" id="GO:0051879">
    <property type="term" value="F:Hsp90 protein binding"/>
    <property type="evidence" value="ECO:0007669"/>
    <property type="project" value="InterPro"/>
</dbReference>
<dbReference type="InterPro" id="IPR044059">
    <property type="entry name" value="Csn1/TTC4_wheel"/>
</dbReference>
<dbReference type="InterPro" id="IPR019734">
    <property type="entry name" value="TPR_rpt"/>
</dbReference>
<keyword evidence="1" id="KW-0677">Repeat</keyword>
<dbReference type="CDD" id="cd21377">
    <property type="entry name" value="CTWD_Cns1-like"/>
    <property type="match status" value="1"/>
</dbReference>
<dbReference type="Proteomes" id="UP001385951">
    <property type="component" value="Unassembled WGS sequence"/>
</dbReference>
<dbReference type="GO" id="GO:0005829">
    <property type="term" value="C:cytosol"/>
    <property type="evidence" value="ECO:0007669"/>
    <property type="project" value="TreeGrafter"/>
</dbReference>
<dbReference type="Pfam" id="PF13181">
    <property type="entry name" value="TPR_8"/>
    <property type="match status" value="1"/>
</dbReference>
<gene>
    <name evidence="7" type="ORF">QCA50_000081</name>
</gene>
<dbReference type="Gene3D" id="1.25.40.10">
    <property type="entry name" value="Tetratricopeptide repeat domain"/>
    <property type="match status" value="1"/>
</dbReference>
<dbReference type="SMART" id="SM00028">
    <property type="entry name" value="TPR"/>
    <property type="match status" value="3"/>
</dbReference>
<dbReference type="PANTHER" id="PTHR46035:SF1">
    <property type="entry name" value="TETRATRICOPEPTIDE REPEAT PROTEIN 4"/>
    <property type="match status" value="1"/>
</dbReference>
<accession>A0AAW0GQG9</accession>
<evidence type="ECO:0000256" key="4">
    <source>
        <dbReference type="PROSITE-ProRule" id="PRU00339"/>
    </source>
</evidence>
<feature type="coiled-coil region" evidence="5">
    <location>
        <begin position="164"/>
        <end position="206"/>
    </location>
</feature>
<evidence type="ECO:0000256" key="2">
    <source>
        <dbReference type="ARBA" id="ARBA00022803"/>
    </source>
</evidence>
<keyword evidence="5" id="KW-0175">Coiled coil</keyword>
<keyword evidence="2 4" id="KW-0802">TPR repeat</keyword>
<sequence length="360" mass="40817">MAGIYPEPIPKRDDIDDLMKSLDTIPLFMQDMPEEDNVAMEALQSLVHDGTPDEIAQNFKDQGNNYFKGKRYREALGFYSQGIDSTPTDPILLEALFCNRAACNLELKNYGLTLKDCSKALTVNPKSSKAYYRSASALVALERLEEALDCCNRCLTFDKDNAGVKTLRERATKLKEAKDKREREKEERLQREREEKLRLRKAFNDRGLVVLANKAGPAENPYEAHFDPEDPSGQTMIFPVMFLYPQHATSDMISHFVEDTPFSSHIEAMFPPQAPAPAWDTNGEYVAGKLVVYAMTYRKRLLKTGKKMTLKDVFQAGREKPGDPVDGLELKDGVLTFVVLPKGDAEKKWIEEFKKSRDSN</sequence>
<dbReference type="InterPro" id="IPR011990">
    <property type="entry name" value="TPR-like_helical_dom_sf"/>
</dbReference>
<evidence type="ECO:0000256" key="5">
    <source>
        <dbReference type="SAM" id="Coils"/>
    </source>
</evidence>
<organism evidence="7 8">
    <name type="scientific">Cerrena zonata</name>
    <dbReference type="NCBI Taxonomy" id="2478898"/>
    <lineage>
        <taxon>Eukaryota</taxon>
        <taxon>Fungi</taxon>
        <taxon>Dikarya</taxon>
        <taxon>Basidiomycota</taxon>
        <taxon>Agaricomycotina</taxon>
        <taxon>Agaricomycetes</taxon>
        <taxon>Polyporales</taxon>
        <taxon>Cerrenaceae</taxon>
        <taxon>Cerrena</taxon>
    </lineage>
</organism>
<dbReference type="GO" id="GO:0030544">
    <property type="term" value="F:Hsp70 protein binding"/>
    <property type="evidence" value="ECO:0007669"/>
    <property type="project" value="TreeGrafter"/>
</dbReference>
<dbReference type="GO" id="GO:0006457">
    <property type="term" value="P:protein folding"/>
    <property type="evidence" value="ECO:0007669"/>
    <property type="project" value="TreeGrafter"/>
</dbReference>
<feature type="domain" description="Cns1/TTC4 wheel" evidence="6">
    <location>
        <begin position="228"/>
        <end position="353"/>
    </location>
</feature>
<dbReference type="PROSITE" id="PS50005">
    <property type="entry name" value="TPR"/>
    <property type="match status" value="1"/>
</dbReference>
<evidence type="ECO:0000256" key="1">
    <source>
        <dbReference type="ARBA" id="ARBA00022737"/>
    </source>
</evidence>
<feature type="repeat" description="TPR" evidence="4">
    <location>
        <begin position="56"/>
        <end position="89"/>
    </location>
</feature>
<dbReference type="Pfam" id="PF18972">
    <property type="entry name" value="Wheel"/>
    <property type="match status" value="1"/>
</dbReference>
<dbReference type="EMBL" id="JASBNA010000001">
    <property type="protein sequence ID" value="KAK7695445.1"/>
    <property type="molecule type" value="Genomic_DNA"/>
</dbReference>
<dbReference type="SUPFAM" id="SSF48452">
    <property type="entry name" value="TPR-like"/>
    <property type="match status" value="1"/>
</dbReference>
<dbReference type="GO" id="GO:0005634">
    <property type="term" value="C:nucleus"/>
    <property type="evidence" value="ECO:0007669"/>
    <property type="project" value="TreeGrafter"/>
</dbReference>
<dbReference type="PANTHER" id="PTHR46035">
    <property type="entry name" value="TETRATRICOPEPTIDE REPEAT PROTEIN 4"/>
    <property type="match status" value="1"/>
</dbReference>
<evidence type="ECO:0000313" key="7">
    <source>
        <dbReference type="EMBL" id="KAK7695445.1"/>
    </source>
</evidence>
<comment type="caution">
    <text evidence="7">The sequence shown here is derived from an EMBL/GenBank/DDBJ whole genome shotgun (WGS) entry which is preliminary data.</text>
</comment>
<evidence type="ECO:0000313" key="8">
    <source>
        <dbReference type="Proteomes" id="UP001385951"/>
    </source>
</evidence>
<dbReference type="AlphaFoldDB" id="A0AAW0GQG9"/>
<name>A0AAW0GQG9_9APHY</name>
<evidence type="ECO:0000259" key="6">
    <source>
        <dbReference type="Pfam" id="PF18972"/>
    </source>
</evidence>
<keyword evidence="8" id="KW-1185">Reference proteome</keyword>
<comment type="similarity">
    <text evidence="3">Belongs to the TTC4 family.</text>
</comment>
<proteinExistence type="inferred from homology"/>
<protein>
    <recommendedName>
        <fullName evidence="6">Cns1/TTC4 wheel domain-containing protein</fullName>
    </recommendedName>
</protein>